<evidence type="ECO:0008006" key="5">
    <source>
        <dbReference type="Google" id="ProtNLM"/>
    </source>
</evidence>
<evidence type="ECO:0000256" key="1">
    <source>
        <dbReference type="SAM" id="Phobius"/>
    </source>
</evidence>
<evidence type="ECO:0000313" key="3">
    <source>
        <dbReference type="EMBL" id="GAA4941103.1"/>
    </source>
</evidence>
<evidence type="ECO:0000313" key="4">
    <source>
        <dbReference type="Proteomes" id="UP001501302"/>
    </source>
</evidence>
<name>A0ABP9GFW9_9FLAO</name>
<accession>A0ABP9GFW9</accession>
<feature type="transmembrane region" description="Helical" evidence="1">
    <location>
        <begin position="362"/>
        <end position="382"/>
    </location>
</feature>
<keyword evidence="1" id="KW-0472">Membrane</keyword>
<protein>
    <recommendedName>
        <fullName evidence="5">Polymer-forming cytoskeletal protein</fullName>
    </recommendedName>
</protein>
<dbReference type="Proteomes" id="UP001501302">
    <property type="component" value="Unassembled WGS sequence"/>
</dbReference>
<organism evidence="3 4">
    <name type="scientific">Algibacter agarivorans</name>
    <dbReference type="NCBI Taxonomy" id="1109741"/>
    <lineage>
        <taxon>Bacteria</taxon>
        <taxon>Pseudomonadati</taxon>
        <taxon>Bacteroidota</taxon>
        <taxon>Flavobacteriia</taxon>
        <taxon>Flavobacteriales</taxon>
        <taxon>Flavobacteriaceae</taxon>
        <taxon>Algibacter</taxon>
    </lineage>
</organism>
<keyword evidence="1" id="KW-1133">Transmembrane helix</keyword>
<proteinExistence type="predicted"/>
<feature type="transmembrane region" description="Helical" evidence="1">
    <location>
        <begin position="337"/>
        <end position="356"/>
    </location>
</feature>
<keyword evidence="4" id="KW-1185">Reference proteome</keyword>
<keyword evidence="1" id="KW-0812">Transmembrane</keyword>
<sequence length="394" mass="43011">MKTLLYVFLFLVSFIAHCQSDTDKDVTILEKQNDDIYLAGDQINIKAPIHGDAVIAGGTIVVKDTISQDLIVAGGDITVKGYVHDDIRAAGGNLIIDTTVGDDVIIFGGEVHITEDAIIHGNLISFSGTIIVDGTIMGFVKASGGDLKINGKIAQGAEFRAEDLKINGEITGPTKMVAEDITIGDNAKFFDDVEYWSTSGAVDFKNSLVNTSANFNQDLAREEHDFPWEFFGIAAIGVWIFYILSAFLIILILNIFFRKFLSKTIVSLESNMIKNLGYGLIYLFGLPLLILICFVILIGIPIGLLLGAFYLFSILVGHLVVALLIAHYLNNKNQNSWGIWMLSFVALGIAIVLRFITFIPFLGALISLIIIAIAYGLIILSLKNNRSVVKLTES</sequence>
<keyword evidence="2" id="KW-0732">Signal</keyword>
<dbReference type="Pfam" id="PF04519">
    <property type="entry name" value="Bactofilin"/>
    <property type="match status" value="1"/>
</dbReference>
<dbReference type="EMBL" id="BAABJJ010000013">
    <property type="protein sequence ID" value="GAA4941103.1"/>
    <property type="molecule type" value="Genomic_DNA"/>
</dbReference>
<feature type="transmembrane region" description="Helical" evidence="1">
    <location>
        <begin position="278"/>
        <end position="302"/>
    </location>
</feature>
<gene>
    <name evidence="3" type="ORF">GCM10023314_12560</name>
</gene>
<feature type="chain" id="PRO_5047087443" description="Polymer-forming cytoskeletal protein" evidence="2">
    <location>
        <begin position="19"/>
        <end position="394"/>
    </location>
</feature>
<feature type="signal peptide" evidence="2">
    <location>
        <begin position="1"/>
        <end position="18"/>
    </location>
</feature>
<dbReference type="RefSeq" id="WP_345190868.1">
    <property type="nucleotide sequence ID" value="NZ_BAABJJ010000013.1"/>
</dbReference>
<dbReference type="InterPro" id="IPR007607">
    <property type="entry name" value="BacA/B"/>
</dbReference>
<comment type="caution">
    <text evidence="3">The sequence shown here is derived from an EMBL/GenBank/DDBJ whole genome shotgun (WGS) entry which is preliminary data.</text>
</comment>
<evidence type="ECO:0000256" key="2">
    <source>
        <dbReference type="SAM" id="SignalP"/>
    </source>
</evidence>
<feature type="transmembrane region" description="Helical" evidence="1">
    <location>
        <begin position="230"/>
        <end position="257"/>
    </location>
</feature>
<feature type="transmembrane region" description="Helical" evidence="1">
    <location>
        <begin position="308"/>
        <end position="330"/>
    </location>
</feature>
<reference evidence="4" key="1">
    <citation type="journal article" date="2019" name="Int. J. Syst. Evol. Microbiol.">
        <title>The Global Catalogue of Microorganisms (GCM) 10K type strain sequencing project: providing services to taxonomists for standard genome sequencing and annotation.</title>
        <authorList>
            <consortium name="The Broad Institute Genomics Platform"/>
            <consortium name="The Broad Institute Genome Sequencing Center for Infectious Disease"/>
            <person name="Wu L."/>
            <person name="Ma J."/>
        </authorList>
    </citation>
    <scope>NUCLEOTIDE SEQUENCE [LARGE SCALE GENOMIC DNA]</scope>
    <source>
        <strain evidence="4">JCM 18285</strain>
    </source>
</reference>